<evidence type="ECO:0000313" key="2">
    <source>
        <dbReference type="Proteomes" id="UP000829398"/>
    </source>
</evidence>
<sequence length="623" mass="70106">MGVRDEASKVGTATTYFRGAAQLWWRRKHGEMGKGICTIDAWADFKQELRKQFAPSNAEKEARARLRRLKQSGSIWDYINEFTTLMLEISDMSDKDSLFYFQDGLKDWAKTELDRRGVQTLDDAIAVAESLTEYSTQSKDKKANQGKGGGESRKDKGNNRKDWGQKKPPSNKSRQGKSEGKKEAPKPRSPCFICNGPHWVRDCPEKRSLNALAAQLKSNPTMSTEEPQLNMGSLQCLGALNRQQPSLVKKWLMYVSATVNGQSVRALLDTGATHNFVSVDEEGGTMKAVKSPAKPIAGIAQGVHITLGTWSGKLDFSIVPMDDFKMVLGMEFFDQVHAFPLPATNSLSILDESKACMVPTERGKSEQKTLSAMQFKRAFKKDPSFLVSIRELNEEGNSGTSPSQVPSRVQAVLNEYKDVMPPELPKKLPPRREVDHAIELEQGAKPPALAPYRMAPPELEELRRQLKDLLDAGYIRPSKAPFGAPVLFQKKKDGSLRMCIDYRALNKITIKNKYLIPLIANLFDQLGKARYFTKLDLRSGYYQVRIDKEDEPKTACTTRYESFEFLVMPFGLTNAPATFCTLMNKVLQPFLDRFVVVYLDDIVVYSTTLEDHAQHLRQVLQVL</sequence>
<accession>A0ACB8JEK0</accession>
<gene>
    <name evidence="1" type="ORF">KPL71_021012</name>
</gene>
<dbReference type="EMBL" id="CM039176">
    <property type="protein sequence ID" value="KAH9715330.1"/>
    <property type="molecule type" value="Genomic_DNA"/>
</dbReference>
<reference evidence="2" key="1">
    <citation type="journal article" date="2023" name="Hortic. Res.">
        <title>A chromosome-level phased genome enabling allele-level studies in sweet orange: a case study on citrus Huanglongbing tolerance.</title>
        <authorList>
            <person name="Wu B."/>
            <person name="Yu Q."/>
            <person name="Deng Z."/>
            <person name="Duan Y."/>
            <person name="Luo F."/>
            <person name="Gmitter F. Jr."/>
        </authorList>
    </citation>
    <scope>NUCLEOTIDE SEQUENCE [LARGE SCALE GENOMIC DNA]</scope>
    <source>
        <strain evidence="2">cv. Valencia</strain>
    </source>
</reference>
<keyword evidence="2" id="KW-1185">Reference proteome</keyword>
<organism evidence="1 2">
    <name type="scientific">Citrus sinensis</name>
    <name type="common">Sweet orange</name>
    <name type="synonym">Citrus aurantium var. sinensis</name>
    <dbReference type="NCBI Taxonomy" id="2711"/>
    <lineage>
        <taxon>Eukaryota</taxon>
        <taxon>Viridiplantae</taxon>
        <taxon>Streptophyta</taxon>
        <taxon>Embryophyta</taxon>
        <taxon>Tracheophyta</taxon>
        <taxon>Spermatophyta</taxon>
        <taxon>Magnoliopsida</taxon>
        <taxon>eudicotyledons</taxon>
        <taxon>Gunneridae</taxon>
        <taxon>Pentapetalae</taxon>
        <taxon>rosids</taxon>
        <taxon>malvids</taxon>
        <taxon>Sapindales</taxon>
        <taxon>Rutaceae</taxon>
        <taxon>Aurantioideae</taxon>
        <taxon>Citrus</taxon>
    </lineage>
</organism>
<proteinExistence type="predicted"/>
<name>A0ACB8JEK0_CITSI</name>
<comment type="caution">
    <text evidence="1">The sequence shown here is derived from an EMBL/GenBank/DDBJ whole genome shotgun (WGS) entry which is preliminary data.</text>
</comment>
<evidence type="ECO:0000313" key="1">
    <source>
        <dbReference type="EMBL" id="KAH9715330.1"/>
    </source>
</evidence>
<protein>
    <submittedName>
        <fullName evidence="1">Uncharacterized protein</fullName>
    </submittedName>
</protein>
<dbReference type="Proteomes" id="UP000829398">
    <property type="component" value="Chromosome 7"/>
</dbReference>